<keyword evidence="5" id="KW-1185">Reference proteome</keyword>
<dbReference type="RefSeq" id="WP_098511806.1">
    <property type="nucleotide sequence ID" value="NZ_JBIAKZ010000025.1"/>
</dbReference>
<feature type="domain" description="HTH-type transcriptional regulator MT1864/Rv1816-like C-terminal" evidence="3">
    <location>
        <begin position="82"/>
        <end position="168"/>
    </location>
</feature>
<evidence type="ECO:0000313" key="4">
    <source>
        <dbReference type="EMBL" id="PFG47806.1"/>
    </source>
</evidence>
<dbReference type="InterPro" id="IPR009057">
    <property type="entry name" value="Homeodomain-like_sf"/>
</dbReference>
<dbReference type="EMBL" id="PDJK01000002">
    <property type="protein sequence ID" value="PFG47806.1"/>
    <property type="molecule type" value="Genomic_DNA"/>
</dbReference>
<gene>
    <name evidence="4" type="ORF">ATK36_2860</name>
</gene>
<name>A0A2A9FAI1_9PSEU</name>
<dbReference type="Pfam" id="PF13305">
    <property type="entry name" value="TetR_C_33"/>
    <property type="match status" value="1"/>
</dbReference>
<proteinExistence type="predicted"/>
<dbReference type="InterPro" id="IPR025996">
    <property type="entry name" value="MT1864/Rv1816-like_C"/>
</dbReference>
<accession>A0A2A9FAI1</accession>
<comment type="caution">
    <text evidence="4">The sequence shown here is derived from an EMBL/GenBank/DDBJ whole genome shotgun (WGS) entry which is preliminary data.</text>
</comment>
<keyword evidence="2" id="KW-0804">Transcription</keyword>
<evidence type="ECO:0000259" key="3">
    <source>
        <dbReference type="Pfam" id="PF13305"/>
    </source>
</evidence>
<organism evidence="4 5">
    <name type="scientific">Amycolatopsis sulphurea</name>
    <dbReference type="NCBI Taxonomy" id="76022"/>
    <lineage>
        <taxon>Bacteria</taxon>
        <taxon>Bacillati</taxon>
        <taxon>Actinomycetota</taxon>
        <taxon>Actinomycetes</taxon>
        <taxon>Pseudonocardiales</taxon>
        <taxon>Pseudonocardiaceae</taxon>
        <taxon>Amycolatopsis</taxon>
    </lineage>
</organism>
<dbReference type="SUPFAM" id="SSF48498">
    <property type="entry name" value="Tetracyclin repressor-like, C-terminal domain"/>
    <property type="match status" value="1"/>
</dbReference>
<dbReference type="Gene3D" id="1.10.357.10">
    <property type="entry name" value="Tetracycline Repressor, domain 2"/>
    <property type="match status" value="1"/>
</dbReference>
<evidence type="ECO:0000256" key="2">
    <source>
        <dbReference type="ARBA" id="ARBA00023163"/>
    </source>
</evidence>
<dbReference type="InterPro" id="IPR036271">
    <property type="entry name" value="Tet_transcr_reg_TetR-rel_C_sf"/>
</dbReference>
<evidence type="ECO:0000256" key="1">
    <source>
        <dbReference type="ARBA" id="ARBA00023015"/>
    </source>
</evidence>
<protein>
    <submittedName>
        <fullName evidence="4">TetR family transcriptional regulator</fullName>
    </submittedName>
</protein>
<dbReference type="Proteomes" id="UP000243542">
    <property type="component" value="Unassembled WGS sequence"/>
</dbReference>
<evidence type="ECO:0000313" key="5">
    <source>
        <dbReference type="Proteomes" id="UP000243542"/>
    </source>
</evidence>
<dbReference type="SUPFAM" id="SSF46689">
    <property type="entry name" value="Homeodomain-like"/>
    <property type="match status" value="1"/>
</dbReference>
<dbReference type="AlphaFoldDB" id="A0A2A9FAI1"/>
<sequence length="203" mass="22331">MARTSDPAVRTRLIERAAQLLRTRAPLTLRSLVAGTNVSTMAVYTHFGGMDGLWKALRQEGFTRLAGRLAEVRPTADPVRDLTALVSAYLGNALDHPDLYRVMFDANFALENAKAADDTLEYLVQAAARGRQAGRYREQVDALELATQTWAIAHGLVSLVANGPLPRDTLKHGVPLLTALFVSVGDEPQRCRRSVWRGWRVPG</sequence>
<keyword evidence="1" id="KW-0805">Transcription regulation</keyword>
<reference evidence="4 5" key="1">
    <citation type="submission" date="2017-10" db="EMBL/GenBank/DDBJ databases">
        <title>Sequencing the genomes of 1000 actinobacteria strains.</title>
        <authorList>
            <person name="Klenk H.-P."/>
        </authorList>
    </citation>
    <scope>NUCLEOTIDE SEQUENCE [LARGE SCALE GENOMIC DNA]</scope>
    <source>
        <strain evidence="4 5">DSM 46092</strain>
    </source>
</reference>